<dbReference type="EMBL" id="AHIE01000008">
    <property type="protein sequence ID" value="EHU01364.1"/>
    <property type="molecule type" value="Genomic_DNA"/>
</dbReference>
<evidence type="ECO:0000313" key="2">
    <source>
        <dbReference type="EMBL" id="EHU01364.1"/>
    </source>
</evidence>
<dbReference type="OrthoDB" id="8160844at2"/>
<proteinExistence type="predicted"/>
<dbReference type="RefSeq" id="WP_006118741.1">
    <property type="nucleotide sequence ID" value="NZ_AHIE01000008.1"/>
</dbReference>
<organism evidence="2 3">
    <name type="scientific">Pantoea stewartii subsp. stewartii DC283</name>
    <dbReference type="NCBI Taxonomy" id="660596"/>
    <lineage>
        <taxon>Bacteria</taxon>
        <taxon>Pseudomonadati</taxon>
        <taxon>Pseudomonadota</taxon>
        <taxon>Gammaproteobacteria</taxon>
        <taxon>Enterobacterales</taxon>
        <taxon>Erwiniaceae</taxon>
        <taxon>Pantoea</taxon>
    </lineage>
</organism>
<keyword evidence="4" id="KW-1185">Reference proteome</keyword>
<evidence type="ECO:0000313" key="1">
    <source>
        <dbReference type="EMBL" id="ARF49666.1"/>
    </source>
</evidence>
<dbReference type="KEGG" id="pstw:DSJ_10160"/>
<dbReference type="EMBL" id="CP017581">
    <property type="protein sequence ID" value="ARF49666.1"/>
    <property type="molecule type" value="Genomic_DNA"/>
</dbReference>
<dbReference type="AlphaFoldDB" id="H3RBM5"/>
<protein>
    <submittedName>
        <fullName evidence="2">Putative bacteriophage protein</fullName>
    </submittedName>
</protein>
<dbReference type="STRING" id="660596.DSJ_10160"/>
<name>H3RBM5_PANSE</name>
<gene>
    <name evidence="2" type="ORF">CKS_4117</name>
    <name evidence="1" type="ORF">DSJ_10160</name>
</gene>
<reference evidence="2 3" key="1">
    <citation type="journal article" date="2012" name="Mol. Microbiol.">
        <title>The genetic and structural basis of two distinct terminal side branch residues in stewartan and amylovoran exopolysaccharides and their potential role in host adaptation.</title>
        <authorList>
            <person name="Wang X."/>
            <person name="Yang F."/>
            <person name="von Bodman S.B."/>
        </authorList>
    </citation>
    <scope>NUCLEOTIDE SEQUENCE [LARGE SCALE GENOMIC DNA]</scope>
    <source>
        <strain evidence="2 3">DC283</strain>
    </source>
</reference>
<reference evidence="1 4" key="3">
    <citation type="submission" date="2016-10" db="EMBL/GenBank/DDBJ databases">
        <title>Complete Genome Assembly of Pantoea stewartii subsp. stewartii DC283, a Corn Pathogen.</title>
        <authorList>
            <person name="Duong D.A."/>
            <person name="Stevens A.M."/>
            <person name="Jensen R.V."/>
        </authorList>
    </citation>
    <scope>NUCLEOTIDE SEQUENCE [LARGE SCALE GENOMIC DNA]</scope>
    <source>
        <strain evidence="1 4">DC283</strain>
    </source>
</reference>
<evidence type="ECO:0000313" key="3">
    <source>
        <dbReference type="Proteomes" id="UP000005050"/>
    </source>
</evidence>
<reference evidence="2" key="2">
    <citation type="submission" date="2012-01" db="EMBL/GenBank/DDBJ databases">
        <authorList>
            <person name="Biehl B.S."/>
            <person name="Ding Y."/>
            <person name="Dugan-Rocha S.P."/>
            <person name="Gibbs R.A."/>
            <person name="Glasner J.D."/>
            <person name="Kovar C."/>
            <person name="Muzny D.M."/>
            <person name="Neeno-Eckwall E.C."/>
            <person name="Perna N.T."/>
            <person name="Qin X."/>
            <person name="von Bodman S.B."/>
            <person name="Weinstock G.M."/>
        </authorList>
    </citation>
    <scope>NUCLEOTIDE SEQUENCE</scope>
    <source>
        <strain evidence="2">DC283</strain>
    </source>
</reference>
<sequence length="209" mass="22612">MKSGLVLRADNAQAVLDALKTLGNRDVLVGIPSDRAERSDGMEINNAELGYLHSFGGTIRVPEHMTTVYRQIADDGSFKRNGQFVQQAKSNFATQHKVAAYSVQLPPRPFLHMGIAQSREKVAALMKQAAFEVLSGNASAAEAMLNRAGTEAVNAARNVITAGDQLTPLAEATLRDRRSRGRSGTKPLYDTGQLLRSITYVVRDKNAGS</sequence>
<evidence type="ECO:0000313" key="4">
    <source>
        <dbReference type="Proteomes" id="UP000192380"/>
    </source>
</evidence>
<accession>H3RBM5</accession>
<dbReference type="Proteomes" id="UP000192380">
    <property type="component" value="Chromosome"/>
</dbReference>
<dbReference type="PATRIC" id="fig|660596.6.peg.1379"/>
<dbReference type="Proteomes" id="UP000005050">
    <property type="component" value="Unassembled WGS sequence"/>
</dbReference>